<keyword evidence="2" id="KW-1185">Reference proteome</keyword>
<dbReference type="SUPFAM" id="SSF53448">
    <property type="entry name" value="Nucleotide-diphospho-sugar transferases"/>
    <property type="match status" value="2"/>
</dbReference>
<dbReference type="AlphaFoldDB" id="A0A7X2V2G3"/>
<sequence>MVKKVLVGSPIHQKPEILEEFLYSLEHLDSAGIMLDYYFIDDNTAPGSSRLLQDFQQKTPRTLIQPSSFSDYYAKDDATHYWNEHLVWKVAGFKDSIISHAAENEYDYLFLVDSDLLLYPETIRHLIAQDKDIISEVFWTKWQPYAMEQPQVWLSDEYTQYRKGRNEELSPEESNTRFHEFINQMKVPGQYEVGGLGACTLLSLNALKKGVAFKEIPNLSFWGEDRHFSIRAAALGLSLWADTCYPPYHIYRDSDLGGTEAFFRKVHRKPRIKVIEKPKITLSMVVKNEENRYLKDVLKHHAPCIDYAVIINDGSTDRTADICREGLSGVPHLIVHNVESRFSNEITLRRQQWEETIATDPGWILSLDADEMLETGFCPDLRKLTQSKDYELFSFRLFDFWSETHYREDPMWRAHQFYRPFLLKYKRDFPYQWKESALHCGRFPENIFQQPNGLSSIRIKHFGWAREADRVAKYERYRKLDPDYLYGVKEQYESILDPHPNLIEWSD</sequence>
<dbReference type="Pfam" id="PF13704">
    <property type="entry name" value="Glyco_tranf_2_4"/>
    <property type="match status" value="1"/>
</dbReference>
<protein>
    <submittedName>
        <fullName evidence="1">Glycosyl transferase</fullName>
    </submittedName>
</protein>
<comment type="caution">
    <text evidence="1">The sequence shown here is derived from an EMBL/GenBank/DDBJ whole genome shotgun (WGS) entry which is preliminary data.</text>
</comment>
<dbReference type="EMBL" id="WMIB01000001">
    <property type="protein sequence ID" value="MTH52032.1"/>
    <property type="molecule type" value="Genomic_DNA"/>
</dbReference>
<reference evidence="1 2" key="1">
    <citation type="journal article" date="2017" name="Int. J. Syst. Evol. Microbiol.">
        <title>Bacillus mangrovi sp. nov., isolated from a sediment sample from a mangrove forest.</title>
        <authorList>
            <person name="Gupta V."/>
            <person name="Singh P.K."/>
            <person name="Korpole S."/>
            <person name="Tanuku N.R.S."/>
            <person name="Pinnaka A.K."/>
        </authorList>
    </citation>
    <scope>NUCLEOTIDE SEQUENCE [LARGE SCALE GENOMIC DNA]</scope>
    <source>
        <strain evidence="1 2">KCTC 33872</strain>
    </source>
</reference>
<dbReference type="Gene3D" id="3.90.550.10">
    <property type="entry name" value="Spore Coat Polysaccharide Biosynthesis Protein SpsA, Chain A"/>
    <property type="match status" value="2"/>
</dbReference>
<evidence type="ECO:0000313" key="1">
    <source>
        <dbReference type="EMBL" id="MTH52032.1"/>
    </source>
</evidence>
<name>A0A7X2V2G3_9BACI</name>
<accession>A0A7X2V2G3</accession>
<proteinExistence type="predicted"/>
<dbReference type="PANTHER" id="PTHR43630:SF2">
    <property type="entry name" value="GLYCOSYLTRANSFERASE"/>
    <property type="match status" value="1"/>
</dbReference>
<dbReference type="GO" id="GO:0016740">
    <property type="term" value="F:transferase activity"/>
    <property type="evidence" value="ECO:0007669"/>
    <property type="project" value="UniProtKB-KW"/>
</dbReference>
<dbReference type="PANTHER" id="PTHR43630">
    <property type="entry name" value="POLY-BETA-1,6-N-ACETYL-D-GLUCOSAMINE SYNTHASE"/>
    <property type="match status" value="1"/>
</dbReference>
<dbReference type="InterPro" id="IPR029044">
    <property type="entry name" value="Nucleotide-diphossugar_trans"/>
</dbReference>
<evidence type="ECO:0000313" key="2">
    <source>
        <dbReference type="Proteomes" id="UP000434639"/>
    </source>
</evidence>
<dbReference type="Proteomes" id="UP000434639">
    <property type="component" value="Unassembled WGS sequence"/>
</dbReference>
<keyword evidence="1" id="KW-0808">Transferase</keyword>
<gene>
    <name evidence="1" type="ORF">GKZ89_01330</name>
</gene>
<organism evidence="1 2">
    <name type="scientific">Metabacillus mangrovi</name>
    <dbReference type="NCBI Taxonomy" id="1491830"/>
    <lineage>
        <taxon>Bacteria</taxon>
        <taxon>Bacillati</taxon>
        <taxon>Bacillota</taxon>
        <taxon>Bacilli</taxon>
        <taxon>Bacillales</taxon>
        <taxon>Bacillaceae</taxon>
        <taxon>Metabacillus</taxon>
    </lineage>
</organism>